<protein>
    <submittedName>
        <fullName evidence="1">Uncharacterized protein</fullName>
    </submittedName>
</protein>
<dbReference type="AlphaFoldDB" id="A0A4C1T6Z6"/>
<evidence type="ECO:0000313" key="2">
    <source>
        <dbReference type="Proteomes" id="UP000299102"/>
    </source>
</evidence>
<proteinExistence type="predicted"/>
<reference evidence="1 2" key="1">
    <citation type="journal article" date="2019" name="Commun. Biol.">
        <title>The bagworm genome reveals a unique fibroin gene that provides high tensile strength.</title>
        <authorList>
            <person name="Kono N."/>
            <person name="Nakamura H."/>
            <person name="Ohtoshi R."/>
            <person name="Tomita M."/>
            <person name="Numata K."/>
            <person name="Arakawa K."/>
        </authorList>
    </citation>
    <scope>NUCLEOTIDE SEQUENCE [LARGE SCALE GENOMIC DNA]</scope>
</reference>
<sequence length="106" mass="12818">MNHVFIGVIQKKQRHSTVWLFRNESTPDREKRTRNVDFDRRFLVFDGLFGVGVRVYEIKKRRFRMVHYRMFAGSFTAVCSKRPKAGLRSKEYCFITTARLRTWRPK</sequence>
<comment type="caution">
    <text evidence="1">The sequence shown here is derived from an EMBL/GenBank/DDBJ whole genome shotgun (WGS) entry which is preliminary data.</text>
</comment>
<organism evidence="1 2">
    <name type="scientific">Eumeta variegata</name>
    <name type="common">Bagworm moth</name>
    <name type="synonym">Eumeta japonica</name>
    <dbReference type="NCBI Taxonomy" id="151549"/>
    <lineage>
        <taxon>Eukaryota</taxon>
        <taxon>Metazoa</taxon>
        <taxon>Ecdysozoa</taxon>
        <taxon>Arthropoda</taxon>
        <taxon>Hexapoda</taxon>
        <taxon>Insecta</taxon>
        <taxon>Pterygota</taxon>
        <taxon>Neoptera</taxon>
        <taxon>Endopterygota</taxon>
        <taxon>Lepidoptera</taxon>
        <taxon>Glossata</taxon>
        <taxon>Ditrysia</taxon>
        <taxon>Tineoidea</taxon>
        <taxon>Psychidae</taxon>
        <taxon>Oiketicinae</taxon>
        <taxon>Eumeta</taxon>
    </lineage>
</organism>
<name>A0A4C1T6Z6_EUMVA</name>
<accession>A0A4C1T6Z6</accession>
<evidence type="ECO:0000313" key="1">
    <source>
        <dbReference type="EMBL" id="GBP09207.1"/>
    </source>
</evidence>
<gene>
    <name evidence="1" type="ORF">EVAR_4069_1</name>
</gene>
<keyword evidence="2" id="KW-1185">Reference proteome</keyword>
<dbReference type="Proteomes" id="UP000299102">
    <property type="component" value="Unassembled WGS sequence"/>
</dbReference>
<dbReference type="EMBL" id="BGZK01000034">
    <property type="protein sequence ID" value="GBP09207.1"/>
    <property type="molecule type" value="Genomic_DNA"/>
</dbReference>